<reference evidence="4 5" key="1">
    <citation type="submission" date="2016-10" db="EMBL/GenBank/DDBJ databases">
        <authorList>
            <person name="de Groot N.N."/>
        </authorList>
    </citation>
    <scope>NUCLEOTIDE SEQUENCE [LARGE SCALE GENOMIC DNA]</scope>
    <source>
        <strain evidence="4 5">CGMCC 1.6291</strain>
    </source>
</reference>
<dbReference type="PROSITE" id="PS50887">
    <property type="entry name" value="GGDEF"/>
    <property type="match status" value="1"/>
</dbReference>
<organism evidence="4 5">
    <name type="scientific">Aquisalimonas asiatica</name>
    <dbReference type="NCBI Taxonomy" id="406100"/>
    <lineage>
        <taxon>Bacteria</taxon>
        <taxon>Pseudomonadati</taxon>
        <taxon>Pseudomonadota</taxon>
        <taxon>Gammaproteobacteria</taxon>
        <taxon>Chromatiales</taxon>
        <taxon>Ectothiorhodospiraceae</taxon>
        <taxon>Aquisalimonas</taxon>
    </lineage>
</organism>
<dbReference type="Proteomes" id="UP000199657">
    <property type="component" value="Unassembled WGS sequence"/>
</dbReference>
<sequence length="624" mass="67686">MGVRRGRLIDEPGTGRRLDNHNGDGEVTGVRTFTETGPADGTSAGGREGLLAVAGVEDDPAERLRAVNMPVLQEICLALETALPGVLVIIRIEGNGAGATVGGCDAGCRVAESLQAMETQGQVLPAGRQDALIVSDDAPQWAWIAALLPDESGHAVTCDEIADGAGNRLGGLYVFHRVDSASPSGCADIVSRFARLAAVVMGMSNALMDVRNEANRDGLTGLINRRRLMALLRDDLATDGRRDRVAVLLLDIDDFKTVNDSSGHGVGDSVLMVVADRLLAGVRPGDEVARLGGDEFVVLMREVDRAASEHVASRLLTNLREPLHVEGVTLRLTPSIGLALSVDFPDCPPERLLDEADGAMYLAKREGKDGMRTAGEHNARRRPDTRLLELMSDPRALDESLVLNAWPRWRDGVLVGRQLLLQWWDRDAERLRSMQGLLRQVQTPDARMEVQRICREAIRDRLDPAWFADGMAVAVRPPRPALLDPDYPEFLAGCLDDKSALPPQMELDVTEIMGDPPARIQASLHRLRDRLPGLRIAVRTIEQNALSLALLETTRPDVLRISVRDVLASERTGMDPAAALEAMCALARACHAEAIGDHVTTSHELRLLQAAGVRYWQGPCETAP</sequence>
<dbReference type="InterPro" id="IPR001633">
    <property type="entry name" value="EAL_dom"/>
</dbReference>
<dbReference type="NCBIfam" id="TIGR00254">
    <property type="entry name" value="GGDEF"/>
    <property type="match status" value="1"/>
</dbReference>
<dbReference type="SMART" id="SM00052">
    <property type="entry name" value="EAL"/>
    <property type="match status" value="1"/>
</dbReference>
<dbReference type="AlphaFoldDB" id="A0A1H8QQ28"/>
<evidence type="ECO:0000313" key="5">
    <source>
        <dbReference type="Proteomes" id="UP000199657"/>
    </source>
</evidence>
<dbReference type="InterPro" id="IPR043128">
    <property type="entry name" value="Rev_trsase/Diguanyl_cyclase"/>
</dbReference>
<feature type="domain" description="EAL" evidence="2">
    <location>
        <begin position="380"/>
        <end position="624"/>
    </location>
</feature>
<dbReference type="Pfam" id="PF00563">
    <property type="entry name" value="EAL"/>
    <property type="match status" value="1"/>
</dbReference>
<dbReference type="SUPFAM" id="SSF141868">
    <property type="entry name" value="EAL domain-like"/>
    <property type="match status" value="1"/>
</dbReference>
<dbReference type="Gene3D" id="3.20.20.450">
    <property type="entry name" value="EAL domain"/>
    <property type="match status" value="1"/>
</dbReference>
<dbReference type="PANTHER" id="PTHR44757:SF2">
    <property type="entry name" value="BIOFILM ARCHITECTURE MAINTENANCE PROTEIN MBAA"/>
    <property type="match status" value="1"/>
</dbReference>
<dbReference type="PROSITE" id="PS50883">
    <property type="entry name" value="EAL"/>
    <property type="match status" value="1"/>
</dbReference>
<name>A0A1H8QQ28_9GAMM</name>
<dbReference type="Gene3D" id="3.30.70.270">
    <property type="match status" value="1"/>
</dbReference>
<dbReference type="CDD" id="cd01949">
    <property type="entry name" value="GGDEF"/>
    <property type="match status" value="1"/>
</dbReference>
<dbReference type="STRING" id="406100.SAMN04488052_101716"/>
<feature type="compositionally biased region" description="Basic and acidic residues" evidence="1">
    <location>
        <begin position="7"/>
        <end position="24"/>
    </location>
</feature>
<evidence type="ECO:0000259" key="3">
    <source>
        <dbReference type="PROSITE" id="PS50887"/>
    </source>
</evidence>
<evidence type="ECO:0000259" key="2">
    <source>
        <dbReference type="PROSITE" id="PS50883"/>
    </source>
</evidence>
<dbReference type="SUPFAM" id="SSF55073">
    <property type="entry name" value="Nucleotide cyclase"/>
    <property type="match status" value="1"/>
</dbReference>
<evidence type="ECO:0000256" key="1">
    <source>
        <dbReference type="SAM" id="MobiDB-lite"/>
    </source>
</evidence>
<evidence type="ECO:0000313" key="4">
    <source>
        <dbReference type="EMBL" id="SEO56335.1"/>
    </source>
</evidence>
<dbReference type="SMART" id="SM00267">
    <property type="entry name" value="GGDEF"/>
    <property type="match status" value="1"/>
</dbReference>
<accession>A0A1H8QQ28</accession>
<dbReference type="Pfam" id="PF00990">
    <property type="entry name" value="GGDEF"/>
    <property type="match status" value="1"/>
</dbReference>
<dbReference type="InterPro" id="IPR035919">
    <property type="entry name" value="EAL_sf"/>
</dbReference>
<feature type="domain" description="GGDEF" evidence="3">
    <location>
        <begin position="243"/>
        <end position="376"/>
    </location>
</feature>
<protein>
    <submittedName>
        <fullName evidence="4">Diguanylate cyclase (GGDEF) domain-containing protein</fullName>
    </submittedName>
</protein>
<dbReference type="InterPro" id="IPR052155">
    <property type="entry name" value="Biofilm_reg_signaling"/>
</dbReference>
<keyword evidence="5" id="KW-1185">Reference proteome</keyword>
<dbReference type="EMBL" id="FOEG01000001">
    <property type="protein sequence ID" value="SEO56335.1"/>
    <property type="molecule type" value="Genomic_DNA"/>
</dbReference>
<feature type="region of interest" description="Disordered" evidence="1">
    <location>
        <begin position="1"/>
        <end position="46"/>
    </location>
</feature>
<gene>
    <name evidence="4" type="ORF">SAMN04488052_101716</name>
</gene>
<dbReference type="PANTHER" id="PTHR44757">
    <property type="entry name" value="DIGUANYLATE CYCLASE DGCP"/>
    <property type="match status" value="1"/>
</dbReference>
<dbReference type="InterPro" id="IPR000160">
    <property type="entry name" value="GGDEF_dom"/>
</dbReference>
<dbReference type="InterPro" id="IPR029787">
    <property type="entry name" value="Nucleotide_cyclase"/>
</dbReference>
<proteinExistence type="predicted"/>